<keyword evidence="3" id="KW-0328">Glycosyltransferase</keyword>
<keyword evidence="3" id="KW-0808">Transferase</keyword>
<feature type="domain" description="Glycosyltransferase subfamily 4-like N-terminal" evidence="2">
    <location>
        <begin position="3"/>
        <end position="150"/>
    </location>
</feature>
<dbReference type="Pfam" id="PF13477">
    <property type="entry name" value="Glyco_trans_4_2"/>
    <property type="match status" value="1"/>
</dbReference>
<gene>
    <name evidence="3" type="primary">epsD</name>
    <name evidence="3" type="ORF">CLTHE_19860</name>
</gene>
<dbReference type="PANTHER" id="PTHR45947">
    <property type="entry name" value="SULFOQUINOVOSYL TRANSFERASE SQD2"/>
    <property type="match status" value="1"/>
</dbReference>
<name>A0A1V4SVA9_9CLOT</name>
<accession>A0A1V4SVA9</accession>
<dbReference type="InterPro" id="IPR001296">
    <property type="entry name" value="Glyco_trans_1"/>
</dbReference>
<dbReference type="Proteomes" id="UP000191448">
    <property type="component" value="Unassembled WGS sequence"/>
</dbReference>
<dbReference type="PANTHER" id="PTHR45947:SF3">
    <property type="entry name" value="SULFOQUINOVOSYL TRANSFERASE SQD2"/>
    <property type="match status" value="1"/>
</dbReference>
<evidence type="ECO:0000313" key="3">
    <source>
        <dbReference type="EMBL" id="OPX47423.1"/>
    </source>
</evidence>
<evidence type="ECO:0000259" key="1">
    <source>
        <dbReference type="Pfam" id="PF00534"/>
    </source>
</evidence>
<dbReference type="InterPro" id="IPR028098">
    <property type="entry name" value="Glyco_trans_4-like_N"/>
</dbReference>
<feature type="domain" description="Glycosyl transferase family 1" evidence="1">
    <location>
        <begin position="188"/>
        <end position="339"/>
    </location>
</feature>
<organism evidence="3 4">
    <name type="scientific">Clostridium thermobutyricum DSM 4928</name>
    <dbReference type="NCBI Taxonomy" id="1121339"/>
    <lineage>
        <taxon>Bacteria</taxon>
        <taxon>Bacillati</taxon>
        <taxon>Bacillota</taxon>
        <taxon>Clostridia</taxon>
        <taxon>Eubacteriales</taxon>
        <taxon>Clostridiaceae</taxon>
        <taxon>Clostridium</taxon>
    </lineage>
</organism>
<dbReference type="AlphaFoldDB" id="A0A1V4SVA9"/>
<dbReference type="Pfam" id="PF00534">
    <property type="entry name" value="Glycos_transf_1"/>
    <property type="match status" value="1"/>
</dbReference>
<reference evidence="3 4" key="1">
    <citation type="submission" date="2016-02" db="EMBL/GenBank/DDBJ databases">
        <title>Genome sequence of Clostridium thermobutyricum DSM 4928.</title>
        <authorList>
            <person name="Poehlein A."/>
            <person name="Daniel R."/>
        </authorList>
    </citation>
    <scope>NUCLEOTIDE SEQUENCE [LARGE SCALE GENOMIC DNA]</scope>
    <source>
        <strain evidence="3 4">DSM 4928</strain>
    </source>
</reference>
<dbReference type="GO" id="GO:0016757">
    <property type="term" value="F:glycosyltransferase activity"/>
    <property type="evidence" value="ECO:0007669"/>
    <property type="project" value="UniProtKB-KW"/>
</dbReference>
<dbReference type="SUPFAM" id="SSF53756">
    <property type="entry name" value="UDP-Glycosyltransferase/glycogen phosphorylase"/>
    <property type="match status" value="1"/>
</dbReference>
<dbReference type="EC" id="2.4.-.-" evidence="3"/>
<dbReference type="RefSeq" id="WP_080023179.1">
    <property type="nucleotide sequence ID" value="NZ_LTAY01000048.1"/>
</dbReference>
<proteinExistence type="predicted"/>
<dbReference type="OrthoDB" id="9806653at2"/>
<dbReference type="Gene3D" id="3.40.50.2000">
    <property type="entry name" value="Glycogen Phosphorylase B"/>
    <property type="match status" value="2"/>
</dbReference>
<evidence type="ECO:0000313" key="4">
    <source>
        <dbReference type="Proteomes" id="UP000191448"/>
    </source>
</evidence>
<evidence type="ECO:0000259" key="2">
    <source>
        <dbReference type="Pfam" id="PF13477"/>
    </source>
</evidence>
<sequence length="368" mass="42939">MKKILYVTNISRTVNTFFIPHMNHLVDVGHQVDCACKLTGEHKLKKEKIDNRIKFYDIPFTRNPLDYKNIIAFFKLYKIQKKEKYDIIHVHTPIASFYTRLLKIFFNDVRMIYTVHGFHFYKGSSKLSWLIFGNIEKIFSKFTDVIITINDEDYRVAKKFKCNDVRKINGVGVNFSEFKTMDKETKIKLRESVGLEIDDFVLIMVGEHNKNKNQIQLIKAIEDIEKINSKIKAILIGDGELLEENKRYILDNNIKNVKVLGFRKDVNEMINISDVLISMSYREGLPKNVIEAMACSKPLILTDIRGNRDLVMNNKNGFIVNVGDIEHTKKAIIKLYNIENIDYLGNKSLEYSKIYDVNLIVQEISKCY</sequence>
<dbReference type="EMBL" id="LTAY01000048">
    <property type="protein sequence ID" value="OPX47423.1"/>
    <property type="molecule type" value="Genomic_DNA"/>
</dbReference>
<dbReference type="InterPro" id="IPR050194">
    <property type="entry name" value="Glycosyltransferase_grp1"/>
</dbReference>
<comment type="caution">
    <text evidence="3">The sequence shown here is derived from an EMBL/GenBank/DDBJ whole genome shotgun (WGS) entry which is preliminary data.</text>
</comment>
<protein>
    <submittedName>
        <fullName evidence="3">Putative glycosyltransferase EpsD</fullName>
        <ecNumber evidence="3">2.4.-.-</ecNumber>
    </submittedName>
</protein>
<dbReference type="CDD" id="cd03808">
    <property type="entry name" value="GT4_CapM-like"/>
    <property type="match status" value="1"/>
</dbReference>